<gene>
    <name evidence="2" type="ORF">O181_098576</name>
</gene>
<accession>A0A9Q3PG30</accession>
<feature type="compositionally biased region" description="Basic and acidic residues" evidence="1">
    <location>
        <begin position="30"/>
        <end position="52"/>
    </location>
</feature>
<dbReference type="EMBL" id="AVOT02067274">
    <property type="protein sequence ID" value="MBW0558861.1"/>
    <property type="molecule type" value="Genomic_DNA"/>
</dbReference>
<keyword evidence="3" id="KW-1185">Reference proteome</keyword>
<reference evidence="2" key="1">
    <citation type="submission" date="2021-03" db="EMBL/GenBank/DDBJ databases">
        <title>Draft genome sequence of rust myrtle Austropuccinia psidii MF-1, a brazilian biotype.</title>
        <authorList>
            <person name="Quecine M.C."/>
            <person name="Pachon D.M.R."/>
            <person name="Bonatelli M.L."/>
            <person name="Correr F.H."/>
            <person name="Franceschini L.M."/>
            <person name="Leite T.F."/>
            <person name="Margarido G.R.A."/>
            <person name="Almeida C.A."/>
            <person name="Ferrarezi J.A."/>
            <person name="Labate C.A."/>
        </authorList>
    </citation>
    <scope>NUCLEOTIDE SEQUENCE</scope>
    <source>
        <strain evidence="2">MF-1</strain>
    </source>
</reference>
<sequence length="155" mass="17749">MGNNRYIPVSVQELVYGSKETGLETSSESFNRHNELLYSSDEAHEPRKDRGSSEGLDTHVLQRISPTDKSLIERPKYPVRGPEEEIGPMEAPQASTSKNLPQKVPKKNKKAQKSNQKGKQKAKSKWKKPYPQNYRIPKREKRAMENVSNITRTLM</sequence>
<evidence type="ECO:0000313" key="3">
    <source>
        <dbReference type="Proteomes" id="UP000765509"/>
    </source>
</evidence>
<protein>
    <submittedName>
        <fullName evidence="2">Uncharacterized protein</fullName>
    </submittedName>
</protein>
<feature type="compositionally biased region" description="Polar residues" evidence="1">
    <location>
        <begin position="146"/>
        <end position="155"/>
    </location>
</feature>
<feature type="region of interest" description="Disordered" evidence="1">
    <location>
        <begin position="21"/>
        <end position="155"/>
    </location>
</feature>
<feature type="compositionally biased region" description="Basic residues" evidence="1">
    <location>
        <begin position="104"/>
        <end position="128"/>
    </location>
</feature>
<name>A0A9Q3PG30_9BASI</name>
<evidence type="ECO:0000256" key="1">
    <source>
        <dbReference type="SAM" id="MobiDB-lite"/>
    </source>
</evidence>
<dbReference type="Proteomes" id="UP000765509">
    <property type="component" value="Unassembled WGS sequence"/>
</dbReference>
<comment type="caution">
    <text evidence="2">The sequence shown here is derived from an EMBL/GenBank/DDBJ whole genome shotgun (WGS) entry which is preliminary data.</text>
</comment>
<evidence type="ECO:0000313" key="2">
    <source>
        <dbReference type="EMBL" id="MBW0558861.1"/>
    </source>
</evidence>
<organism evidence="2 3">
    <name type="scientific">Austropuccinia psidii MF-1</name>
    <dbReference type="NCBI Taxonomy" id="1389203"/>
    <lineage>
        <taxon>Eukaryota</taxon>
        <taxon>Fungi</taxon>
        <taxon>Dikarya</taxon>
        <taxon>Basidiomycota</taxon>
        <taxon>Pucciniomycotina</taxon>
        <taxon>Pucciniomycetes</taxon>
        <taxon>Pucciniales</taxon>
        <taxon>Sphaerophragmiaceae</taxon>
        <taxon>Austropuccinia</taxon>
    </lineage>
</organism>
<proteinExistence type="predicted"/>
<dbReference type="AlphaFoldDB" id="A0A9Q3PG30"/>